<evidence type="ECO:0000313" key="9">
    <source>
        <dbReference type="EMBL" id="KIT17418.1"/>
    </source>
</evidence>
<feature type="transmembrane region" description="Helical" evidence="7">
    <location>
        <begin position="68"/>
        <end position="87"/>
    </location>
</feature>
<dbReference type="PANTHER" id="PTHR32243">
    <property type="entry name" value="MALTOSE TRANSPORT SYSTEM PERMEASE-RELATED"/>
    <property type="match status" value="1"/>
</dbReference>
<organism evidence="9 10">
    <name type="scientific">Jannaschia aquimarina</name>
    <dbReference type="NCBI Taxonomy" id="935700"/>
    <lineage>
        <taxon>Bacteria</taxon>
        <taxon>Pseudomonadati</taxon>
        <taxon>Pseudomonadota</taxon>
        <taxon>Alphaproteobacteria</taxon>
        <taxon>Rhodobacterales</taxon>
        <taxon>Roseobacteraceae</taxon>
        <taxon>Jannaschia</taxon>
    </lineage>
</organism>
<dbReference type="EMBL" id="JYFE01000018">
    <property type="protein sequence ID" value="KIT17418.1"/>
    <property type="molecule type" value="Genomic_DNA"/>
</dbReference>
<protein>
    <submittedName>
        <fullName evidence="9">YcjP_1 protein</fullName>
    </submittedName>
</protein>
<keyword evidence="3" id="KW-1003">Cell membrane</keyword>
<evidence type="ECO:0000256" key="1">
    <source>
        <dbReference type="ARBA" id="ARBA00004651"/>
    </source>
</evidence>
<dbReference type="PROSITE" id="PS50928">
    <property type="entry name" value="ABC_TM1"/>
    <property type="match status" value="1"/>
</dbReference>
<dbReference type="AlphaFoldDB" id="A0A0D1DBQ7"/>
<dbReference type="InterPro" id="IPR035906">
    <property type="entry name" value="MetI-like_sf"/>
</dbReference>
<feature type="transmembrane region" description="Helical" evidence="7">
    <location>
        <begin position="196"/>
        <end position="219"/>
    </location>
</feature>
<evidence type="ECO:0000256" key="4">
    <source>
        <dbReference type="ARBA" id="ARBA00022692"/>
    </source>
</evidence>
<evidence type="ECO:0000256" key="7">
    <source>
        <dbReference type="RuleBase" id="RU363032"/>
    </source>
</evidence>
<evidence type="ECO:0000256" key="3">
    <source>
        <dbReference type="ARBA" id="ARBA00022475"/>
    </source>
</evidence>
<dbReference type="STRING" id="935700.jaqu_08330"/>
<evidence type="ECO:0000256" key="2">
    <source>
        <dbReference type="ARBA" id="ARBA00022448"/>
    </source>
</evidence>
<keyword evidence="4 7" id="KW-0812">Transmembrane</keyword>
<feature type="domain" description="ABC transmembrane type-1" evidence="8">
    <location>
        <begin position="200"/>
        <end position="390"/>
    </location>
</feature>
<feature type="transmembrane region" description="Helical" evidence="7">
    <location>
        <begin position="268"/>
        <end position="291"/>
    </location>
</feature>
<name>A0A0D1DBQ7_9RHOB</name>
<keyword evidence="10" id="KW-1185">Reference proteome</keyword>
<feature type="transmembrane region" description="Helical" evidence="7">
    <location>
        <begin position="372"/>
        <end position="390"/>
    </location>
</feature>
<evidence type="ECO:0000256" key="5">
    <source>
        <dbReference type="ARBA" id="ARBA00022989"/>
    </source>
</evidence>
<evidence type="ECO:0000256" key="6">
    <source>
        <dbReference type="ARBA" id="ARBA00023136"/>
    </source>
</evidence>
<dbReference type="CDD" id="cd06261">
    <property type="entry name" value="TM_PBP2"/>
    <property type="match status" value="1"/>
</dbReference>
<comment type="caution">
    <text evidence="9">The sequence shown here is derived from an EMBL/GenBank/DDBJ whole genome shotgun (WGS) entry which is preliminary data.</text>
</comment>
<proteinExistence type="inferred from homology"/>
<evidence type="ECO:0000313" key="10">
    <source>
        <dbReference type="Proteomes" id="UP000032232"/>
    </source>
</evidence>
<dbReference type="GO" id="GO:0005886">
    <property type="term" value="C:plasma membrane"/>
    <property type="evidence" value="ECO:0007669"/>
    <property type="project" value="UniProtKB-SubCell"/>
</dbReference>
<dbReference type="SUPFAM" id="SSF161098">
    <property type="entry name" value="MetI-like"/>
    <property type="match status" value="1"/>
</dbReference>
<dbReference type="RefSeq" id="WP_043917687.1">
    <property type="nucleotide sequence ID" value="NZ_FZPF01000008.1"/>
</dbReference>
<feature type="transmembrane region" description="Helical" evidence="7">
    <location>
        <begin position="240"/>
        <end position="262"/>
    </location>
</feature>
<sequence length="405" mass="43359">MSVLRRGDIAGGLLGAAWMITLAITVAVAVAFVIGDAVRPHLGAALLFGAVIGVGTSAPRIGPGTMRILVAVAVAATVLFGVGPIRLGPETGLWARLLVTVGLAGGFAVALGATVQDLEPGPNDRHVFETAVIRFLTGFGAIFFTAIVAIPFWVMLMTSFKSRAEQVANPLDFGIDLSKGWALFDSYYELFTQFDFGLYLLNSAFISVVTVLVTLAFAIPGAYAVARLRFRGQRAFSRGILLIYMVPMIVLALPIYIAFSMTGLRNSIFGILLIYPVTTVPVALYMLQGYFRGLPAEVEEAGLMDGLSRLQVIWKITLPLSLPALASVSLYVFMIAWNEFLLAFMLLDDPSKFTLTRGIAALNSSEIPRQHLMAGSVIATVPIMALFLGLERFMTKGLAAGSVKG</sequence>
<reference evidence="9 10" key="1">
    <citation type="submission" date="2015-02" db="EMBL/GenBank/DDBJ databases">
        <title>Genome Sequence of Jannaschia aquimarina DSM28248, a member of the Roseobacter clade.</title>
        <authorList>
            <person name="Voget S."/>
            <person name="Daniel R."/>
        </authorList>
    </citation>
    <scope>NUCLEOTIDE SEQUENCE [LARGE SCALE GENOMIC DNA]</scope>
    <source>
        <strain evidence="9 10">GSW-M26</strain>
    </source>
</reference>
<keyword evidence="6 7" id="KW-0472">Membrane</keyword>
<dbReference type="PANTHER" id="PTHR32243:SF18">
    <property type="entry name" value="INNER MEMBRANE ABC TRANSPORTER PERMEASE PROTEIN YCJP"/>
    <property type="match status" value="1"/>
</dbReference>
<dbReference type="GO" id="GO:0055085">
    <property type="term" value="P:transmembrane transport"/>
    <property type="evidence" value="ECO:0007669"/>
    <property type="project" value="InterPro"/>
</dbReference>
<feature type="transmembrane region" description="Helical" evidence="7">
    <location>
        <begin position="41"/>
        <end position="61"/>
    </location>
</feature>
<feature type="transmembrane region" description="Helical" evidence="7">
    <location>
        <begin position="12"/>
        <end position="35"/>
    </location>
</feature>
<dbReference type="Proteomes" id="UP000032232">
    <property type="component" value="Unassembled WGS sequence"/>
</dbReference>
<dbReference type="Gene3D" id="1.10.3720.10">
    <property type="entry name" value="MetI-like"/>
    <property type="match status" value="1"/>
</dbReference>
<keyword evidence="5 7" id="KW-1133">Transmembrane helix</keyword>
<accession>A0A0D1DBQ7</accession>
<dbReference type="OrthoDB" id="9815445at2"/>
<dbReference type="InterPro" id="IPR050901">
    <property type="entry name" value="BP-dep_ABC_trans_perm"/>
</dbReference>
<comment type="similarity">
    <text evidence="7">Belongs to the binding-protein-dependent transport system permease family.</text>
</comment>
<dbReference type="PATRIC" id="fig|935700.4.peg.877"/>
<feature type="transmembrane region" description="Helical" evidence="7">
    <location>
        <begin position="93"/>
        <end position="115"/>
    </location>
</feature>
<evidence type="ECO:0000259" key="8">
    <source>
        <dbReference type="PROSITE" id="PS50928"/>
    </source>
</evidence>
<comment type="subcellular location">
    <subcellularLocation>
        <location evidence="1 7">Cell membrane</location>
        <topology evidence="1 7">Multi-pass membrane protein</topology>
    </subcellularLocation>
</comment>
<feature type="transmembrane region" description="Helical" evidence="7">
    <location>
        <begin position="135"/>
        <end position="156"/>
    </location>
</feature>
<dbReference type="Pfam" id="PF00528">
    <property type="entry name" value="BPD_transp_1"/>
    <property type="match status" value="1"/>
</dbReference>
<feature type="transmembrane region" description="Helical" evidence="7">
    <location>
        <begin position="312"/>
        <end position="337"/>
    </location>
</feature>
<gene>
    <name evidence="9" type="primary">ycjP_1</name>
    <name evidence="9" type="ORF">jaqu_08330</name>
</gene>
<dbReference type="InterPro" id="IPR000515">
    <property type="entry name" value="MetI-like"/>
</dbReference>
<keyword evidence="2 7" id="KW-0813">Transport</keyword>